<accession>A0ABQ3NTZ9</accession>
<proteinExistence type="predicted"/>
<gene>
    <name evidence="2" type="ORF">Scinn_15840</name>
    <name evidence="3" type="ORF">Scinn_57180</name>
</gene>
<name>A0ABQ3NTZ9_STRVG</name>
<protein>
    <recommendedName>
        <fullName evidence="5">Serine/threonine protein kinase</fullName>
    </recommendedName>
</protein>
<reference evidence="4" key="1">
    <citation type="submission" date="2020-09" db="EMBL/GenBank/DDBJ databases">
        <title>Whole genome shotgun sequence of Streptomyces cinnamonensis NBRC 15873.</title>
        <authorList>
            <person name="Komaki H."/>
            <person name="Tamura T."/>
        </authorList>
    </citation>
    <scope>NUCLEOTIDE SEQUENCE [LARGE SCALE GENOMIC DNA]</scope>
    <source>
        <strain evidence="4">NBRC 15873</strain>
    </source>
</reference>
<dbReference type="RefSeq" id="WP_051734256.1">
    <property type="nucleotide sequence ID" value="NZ_BMRU01000003.1"/>
</dbReference>
<keyword evidence="1" id="KW-0732">Signal</keyword>
<evidence type="ECO:0000313" key="3">
    <source>
        <dbReference type="EMBL" id="GHI16255.1"/>
    </source>
</evidence>
<reference evidence="3" key="2">
    <citation type="submission" date="2024-05" db="EMBL/GenBank/DDBJ databases">
        <title>Whole genome shotgun sequence of Streptomyces cinnamonensis NBRC 15873.</title>
        <authorList>
            <person name="Komaki H."/>
            <person name="Tamura T."/>
        </authorList>
    </citation>
    <scope>NUCLEOTIDE SEQUENCE</scope>
    <source>
        <strain evidence="3">NBRC 15873</strain>
    </source>
</reference>
<organism evidence="3 4">
    <name type="scientific">Streptomyces virginiae</name>
    <name type="common">Streptomyces cinnamonensis</name>
    <dbReference type="NCBI Taxonomy" id="1961"/>
    <lineage>
        <taxon>Bacteria</taxon>
        <taxon>Bacillati</taxon>
        <taxon>Actinomycetota</taxon>
        <taxon>Actinomycetes</taxon>
        <taxon>Kitasatosporales</taxon>
        <taxon>Streptomycetaceae</taxon>
        <taxon>Streptomyces</taxon>
    </lineage>
</organism>
<evidence type="ECO:0000313" key="4">
    <source>
        <dbReference type="Proteomes" id="UP000660554"/>
    </source>
</evidence>
<evidence type="ECO:0000313" key="2">
    <source>
        <dbReference type="EMBL" id="GHI12121.1"/>
    </source>
</evidence>
<feature type="chain" id="PRO_5045029914" description="Serine/threonine protein kinase" evidence="1">
    <location>
        <begin position="23"/>
        <end position="168"/>
    </location>
</feature>
<feature type="signal peptide" evidence="1">
    <location>
        <begin position="1"/>
        <end position="22"/>
    </location>
</feature>
<dbReference type="GeneID" id="86955798"/>
<dbReference type="EMBL" id="BNDV01000006">
    <property type="protein sequence ID" value="GHI12121.1"/>
    <property type="molecule type" value="Genomic_DNA"/>
</dbReference>
<dbReference type="EMBL" id="BNDV01000016">
    <property type="protein sequence ID" value="GHI16255.1"/>
    <property type="molecule type" value="Genomic_DNA"/>
</dbReference>
<keyword evidence="4" id="KW-1185">Reference proteome</keyword>
<dbReference type="Proteomes" id="UP000660554">
    <property type="component" value="Unassembled WGS sequence"/>
</dbReference>
<evidence type="ECO:0008006" key="5">
    <source>
        <dbReference type="Google" id="ProtNLM"/>
    </source>
</evidence>
<evidence type="ECO:0000256" key="1">
    <source>
        <dbReference type="SAM" id="SignalP"/>
    </source>
</evidence>
<sequence length="168" mass="17358">MRVTVAAAALASFALTAPQASAVESVPAAGGVRISAAADDATRAVAQAQPAAAAATANLCGAGYELTFAEQLPDSRRFGTLFLYRKGSSASCAVFDNNLGTAKYMKLKLCETKSRPAGTPRVCSTDEGTFSQYAGPVRVNDVCGEVTAILKQDGIAIIDRVRLVPPCK</sequence>
<comment type="caution">
    <text evidence="3">The sequence shown here is derived from an EMBL/GenBank/DDBJ whole genome shotgun (WGS) entry which is preliminary data.</text>
</comment>